<dbReference type="SUPFAM" id="SSF48371">
    <property type="entry name" value="ARM repeat"/>
    <property type="match status" value="1"/>
</dbReference>
<evidence type="ECO:0008006" key="7">
    <source>
        <dbReference type="Google" id="ProtNLM"/>
    </source>
</evidence>
<proteinExistence type="predicted"/>
<feature type="compositionally biased region" description="Polar residues" evidence="1">
    <location>
        <begin position="94"/>
        <end position="116"/>
    </location>
</feature>
<keyword evidence="6" id="KW-1185">Reference proteome</keyword>
<dbReference type="Pfam" id="PF14225">
    <property type="entry name" value="MOR2-PAG1_C"/>
    <property type="match status" value="1"/>
</dbReference>
<feature type="region of interest" description="Disordered" evidence="1">
    <location>
        <begin position="93"/>
        <end position="116"/>
    </location>
</feature>
<dbReference type="GO" id="GO:0005938">
    <property type="term" value="C:cell cortex"/>
    <property type="evidence" value="ECO:0007669"/>
    <property type="project" value="TreeGrafter"/>
</dbReference>
<dbReference type="GO" id="GO:0030427">
    <property type="term" value="C:site of polarized growth"/>
    <property type="evidence" value="ECO:0007669"/>
    <property type="project" value="TreeGrafter"/>
</dbReference>
<dbReference type="EMBL" id="BPWL01000005">
    <property type="protein sequence ID" value="GJJ10469.1"/>
    <property type="molecule type" value="Genomic_DNA"/>
</dbReference>
<gene>
    <name evidence="5" type="ORF">Clacol_004695</name>
</gene>
<accession>A0AAV5A771</accession>
<feature type="compositionally biased region" description="Polar residues" evidence="1">
    <location>
        <begin position="244"/>
        <end position="261"/>
    </location>
</feature>
<evidence type="ECO:0000313" key="5">
    <source>
        <dbReference type="EMBL" id="GJJ10469.1"/>
    </source>
</evidence>
<dbReference type="InterPro" id="IPR029473">
    <property type="entry name" value="MOR2-PAG1_mid"/>
</dbReference>
<evidence type="ECO:0000259" key="2">
    <source>
        <dbReference type="Pfam" id="PF14222"/>
    </source>
</evidence>
<dbReference type="InterPro" id="IPR039867">
    <property type="entry name" value="Furry/Tao3/Mor2"/>
</dbReference>
<dbReference type="Pfam" id="PF14222">
    <property type="entry name" value="MOR2-PAG1_N"/>
    <property type="match status" value="1"/>
</dbReference>
<dbReference type="InterPro" id="IPR025614">
    <property type="entry name" value="Cell_morpho_N"/>
</dbReference>
<comment type="caution">
    <text evidence="5">The sequence shown here is derived from an EMBL/GenBank/DDBJ whole genome shotgun (WGS) entry which is preliminary data.</text>
</comment>
<feature type="region of interest" description="Disordered" evidence="1">
    <location>
        <begin position="2419"/>
        <end position="2447"/>
    </location>
</feature>
<evidence type="ECO:0000256" key="1">
    <source>
        <dbReference type="SAM" id="MobiDB-lite"/>
    </source>
</evidence>
<feature type="region of interest" description="Disordered" evidence="1">
    <location>
        <begin position="186"/>
        <end position="279"/>
    </location>
</feature>
<dbReference type="Proteomes" id="UP001050691">
    <property type="component" value="Unassembled WGS sequence"/>
</dbReference>
<feature type="domain" description="Cell morphogenesis protein N-terminal" evidence="2">
    <location>
        <begin position="424"/>
        <end position="980"/>
    </location>
</feature>
<feature type="domain" description="Cell morphogenesis protein C-terminal" evidence="3">
    <location>
        <begin position="2000"/>
        <end position="2247"/>
    </location>
</feature>
<dbReference type="InterPro" id="IPR025481">
    <property type="entry name" value="Cell_Morphogen_C"/>
</dbReference>
<evidence type="ECO:0000259" key="3">
    <source>
        <dbReference type="Pfam" id="PF14225"/>
    </source>
</evidence>
<reference evidence="5" key="1">
    <citation type="submission" date="2021-10" db="EMBL/GenBank/DDBJ databases">
        <title>De novo Genome Assembly of Clathrus columnatus (Basidiomycota, Fungi) Using Illumina and Nanopore Sequence Data.</title>
        <authorList>
            <person name="Ogiso-Tanaka E."/>
            <person name="Itagaki H."/>
            <person name="Hosoya T."/>
            <person name="Hosaka K."/>
        </authorList>
    </citation>
    <scope>NUCLEOTIDE SEQUENCE</scope>
    <source>
        <strain evidence="5">MO-923</strain>
    </source>
</reference>
<name>A0AAV5A771_9AGAM</name>
<dbReference type="PANTHER" id="PTHR12295">
    <property type="entry name" value="FURRY-RELATED"/>
    <property type="match status" value="1"/>
</dbReference>
<protein>
    <recommendedName>
        <fullName evidence="7">Cell polarity protein mor2</fullName>
    </recommendedName>
</protein>
<dbReference type="PANTHER" id="PTHR12295:SF30">
    <property type="entry name" value="PROTEIN FURRY"/>
    <property type="match status" value="1"/>
</dbReference>
<organism evidence="5 6">
    <name type="scientific">Clathrus columnatus</name>
    <dbReference type="NCBI Taxonomy" id="1419009"/>
    <lineage>
        <taxon>Eukaryota</taxon>
        <taxon>Fungi</taxon>
        <taxon>Dikarya</taxon>
        <taxon>Basidiomycota</taxon>
        <taxon>Agaricomycotina</taxon>
        <taxon>Agaricomycetes</taxon>
        <taxon>Phallomycetidae</taxon>
        <taxon>Phallales</taxon>
        <taxon>Clathraceae</taxon>
        <taxon>Clathrus</taxon>
    </lineage>
</organism>
<evidence type="ECO:0000313" key="6">
    <source>
        <dbReference type="Proteomes" id="UP001050691"/>
    </source>
</evidence>
<dbReference type="InterPro" id="IPR016024">
    <property type="entry name" value="ARM-type_fold"/>
</dbReference>
<feature type="domain" description="Cell morphogenesis central region" evidence="4">
    <location>
        <begin position="1790"/>
        <end position="1970"/>
    </location>
</feature>
<feature type="domain" description="Cell morphogenesis central region" evidence="4">
    <location>
        <begin position="1524"/>
        <end position="1717"/>
    </location>
</feature>
<sequence>MTEESVQITIPTFDDDDFNVTSIPFGKSNGFGSSGFGAGNHVGANFGSSATFATPTSLHNNFAVGFGVHDESPTPTPMMEKANDLSYFHVRGDSVTSEGSNQSGGQSMKSTSLKSGSIKSYIPTTPALVAHSSSSSITTSSHSVQSRKSFASIRNAFGGKREAPPPLPSLDHQPYAHALKNPSFLKSNSSLSHVPALPGGGPGSGIGPSLRRPSVTTSNSSPQAPRPPTPSSTIAPRNLPRRSVSISRQNNSGSSLYQSDSGDMPFRTSPPPVPKMPEEYVNGNNVHSFSREHLRTPSLTDSEEQPVLTEPRTPAEYALHAVFTRFVGSADNKVASYLKTKLNQEPSFLPEFIGPGVDTAFDELLESLAKVAQKQLKRVVESILRWRTDQTKGLDDSVLRLHMNSSPSSSRSNLHQDVQGILRQRKALISTYIACRTLVTVFSGINKDQLGSALGDNLEETIFEQFRRHDLKVVSQNANHRANVEIAAQLLGHLSNIRFETVADRFIAELKPLITGYVNRDGDIKFENLVRGIRHVQLKVWPPEAFDLSAEFVLSLSKAFEKAHGFRLKKAFAETLTYLLHSVGKTAQHEVNHPEWARAIESIYPKAHDMMSKARYWHTAYPLVITSLCVAPHEFFLKNWLACFESGVGKLKEKTLRPYILNGMVRLIWTYLYRCQESMSTTHSRLDNLLKHFFPPNRLCISPSDDAEIEILHIVHFIISRHVDYGFDLALSLMQESTLTSGKQKTISLEALAPERTLIGFRAILLSLTCMEKDKRNPVWPSSSDFSTFNNTSINWPISGERLPDSVLMKPGVSGFVDRLKLIVIAIGRILSQTVLNMSIFDDKWLFKPQMVAEDAEPFIVRQHPEGKYAFPRSAFSQIDLLITLFDSLPRCFDEKDPVAETTEMLFRGLVHVEPAVAEAASRALIRFANDHRRITEVLDRLNRYLFGPQHVLNEGSGPRIIVESMLVLQIWMAMIDIWVQRISDASEEEIAGLHTVFMPGAKITFRNASAGCLFLLTYTKPHIRVVGVKVLTRLSLIRNDVEKSGIGIAHTPPSPGLIDILKGQGMHRSCLEDRNFLLDPADCKRLAAFHDEPEFSKIFLLLVESEKEVDTRLWRFIFPSFIRACIDFHPTIVDIWRDTVNAAVTRSHPIMSSLAGIVGRTPIQQTARNPGYSAVQAKEKSLVEYSQFIDQWHFWIKSVCAAAVPSDAKPPVAREHARSPSDLTTQRERLSTARGLFRHLTAFLASEHSVFRDSIVSAFGSIHQSGFATLLDDLQPMTRHILDGRSKMVQRGQGQEHLYASVAHIYQLTAHFIHDTRSLGDHASLHLLLAFVRETRNFLIRSDNRHDHDLNALRCYFCGVVEHLFDRLNTLQDSNRFMSPNIRLSLYRLCEEWCIARPSEPKQRRDQATRNRAEAEAARLASAACGAMASLCQGAFFSVEPQNGSPTDSAPLELSEPLTVDALLERIIDMMASSSSSINASGRKALISLLKHPYHHEILTDAAIRWSFVTTSTSNNAHLSKSRFFDVVVEVIRSFPRHHFTFAQMACLGLCNLSHPALNVRHTAYNLLEALHRQWDGQLSLAQFGSAIGSSAPMIYLHAQRQLSDLLAAEHASHGGAILAQVAMRLPQVYDNIANPMHDKVLHLLEPWVSVLDLMPEGCSQLSPEGYRALCNLYSLTYRYADSYPDQIQALWACLVEDQYPANSSATVKFLIEQAARRGSVSFITYAGRIIASLSRTPVGKRTFEDLCSVIDPTGMSQVAESEYNQPDDVGTYYKADLGSLLPPDQTRPSLGTGELAMLFLGDIALERSWDLRPQLPILLHALFTHFDHRLLYAEERTQETLFQLLRAWIPGYDELPERSKFPTFPALKATIDGLQAEGQRLFWSDADAPSAITTKISRLCGEIIRLLEPLHPQLRREWGDIALHWGTSCASRPIAVRSLQVFRVLMPPVTRGSLAVLLGRLSNTIADPDESIQLFTHELLLTLTSLATLPNLDTTLLPQFFWSTYSCLSTTVEQEYLHGVEMMNALLDKIDLGNPATIEELLSRRPETWAGPSQGLQRLLILGLRSSVTSAASFKLLCRLAEYGDNELLAPGDGRLRDLFTVCLPWCLNAMDVDTLPPNAVLLGEKLARLADNAKLPNLSRIMTSFSKCRFRTKEDFLRQSVACLREYFAPKHWTEVATLLLGLVLNPQRWLRIKAMQVLKGLFSHRESRNPLELMGSELLMPLLRLLQTDLASQALEVLDEPVTLGDNGPKATQVLRMSMRMSMQVHPLKAEPEGTVFGIPTETGWCIAQPEKMTRDTRLNIMSTYDMCRMPRPSLLIFEPEPEPPAEYGYGYDTMDDDFGDLLGRLAGLNSYFKGKDHDVPPPDEPSEEALQRAQAILSKSSLDSGHPDIESAIPETPLVDKLFDVAPPSPHEDYSFVDSEDDESDGEDLYTNGKPVANGPVGVRTSEIEDSFAFDRKSRFFGKLKIPTSNPGAFAR</sequence>
<dbReference type="Pfam" id="PF14228">
    <property type="entry name" value="MOR2-PAG1_mid"/>
    <property type="match status" value="2"/>
</dbReference>
<evidence type="ECO:0000259" key="4">
    <source>
        <dbReference type="Pfam" id="PF14228"/>
    </source>
</evidence>
<feature type="compositionally biased region" description="Acidic residues" evidence="1">
    <location>
        <begin position="2423"/>
        <end position="2433"/>
    </location>
</feature>
<dbReference type="GO" id="GO:0000902">
    <property type="term" value="P:cell morphogenesis"/>
    <property type="evidence" value="ECO:0007669"/>
    <property type="project" value="InterPro"/>
</dbReference>